<dbReference type="Pfam" id="PF07179">
    <property type="entry name" value="SseB"/>
    <property type="match status" value="1"/>
</dbReference>
<dbReference type="RefSeq" id="WP_122185731.1">
    <property type="nucleotide sequence ID" value="NZ_RFFJ01000157.1"/>
</dbReference>
<organism evidence="2 3">
    <name type="scientific">Streptomyces triticirhizae</name>
    <dbReference type="NCBI Taxonomy" id="2483353"/>
    <lineage>
        <taxon>Bacteria</taxon>
        <taxon>Bacillati</taxon>
        <taxon>Actinomycetota</taxon>
        <taxon>Actinomycetes</taxon>
        <taxon>Kitasatosporales</taxon>
        <taxon>Streptomycetaceae</taxon>
        <taxon>Streptomyces</taxon>
    </lineage>
</organism>
<evidence type="ECO:0000259" key="1">
    <source>
        <dbReference type="Pfam" id="PF07179"/>
    </source>
</evidence>
<feature type="domain" description="SseB protein N-terminal" evidence="1">
    <location>
        <begin position="22"/>
        <end position="145"/>
    </location>
</feature>
<comment type="caution">
    <text evidence="2">The sequence shown here is derived from an EMBL/GenBank/DDBJ whole genome shotgun (WGS) entry which is preliminary data.</text>
</comment>
<proteinExistence type="predicted"/>
<keyword evidence="3" id="KW-1185">Reference proteome</keyword>
<dbReference type="InterPro" id="IPR009839">
    <property type="entry name" value="SseB_N"/>
</dbReference>
<evidence type="ECO:0000313" key="3">
    <source>
        <dbReference type="Proteomes" id="UP000278673"/>
    </source>
</evidence>
<gene>
    <name evidence="2" type="ORF">EBN88_22510</name>
</gene>
<dbReference type="EMBL" id="RFFJ01000157">
    <property type="protein sequence ID" value="RMI36047.1"/>
    <property type="molecule type" value="Genomic_DNA"/>
</dbReference>
<evidence type="ECO:0000313" key="2">
    <source>
        <dbReference type="EMBL" id="RMI36047.1"/>
    </source>
</evidence>
<protein>
    <submittedName>
        <fullName evidence="2">SseB family protein</fullName>
    </submittedName>
</protein>
<sequence length="242" mass="24339">MPLRNIPQPAFADDDGTADPALRAALDAWAAQPDRHAPAVVAALAGARLLAGVVAVLGEEEVDEAGRRREKSSDMALLTLALPGGRRALPVFTALDTLARWQPEARPVPVTATQALAAAVQEGAGALVLDVAGPVTFEVVGPALRSLAGGGPPAERPEVLAAVREVLAAQPAVAAAQLVPGGSADGTLAVLLDPGADATAVARALAGGLATHQTLRAHLVRGLSLAVLPPGSGLPGEPSYRR</sequence>
<name>A0A3M2LES1_9ACTN</name>
<accession>A0A3M2LES1</accession>
<dbReference type="AlphaFoldDB" id="A0A3M2LES1"/>
<dbReference type="Proteomes" id="UP000278673">
    <property type="component" value="Unassembled WGS sequence"/>
</dbReference>
<reference evidence="2 3" key="1">
    <citation type="submission" date="2018-10" db="EMBL/GenBank/DDBJ databases">
        <title>Isolation, diversity and antifungal activity of actinobacteria from wheat.</title>
        <authorList>
            <person name="Han C."/>
        </authorList>
    </citation>
    <scope>NUCLEOTIDE SEQUENCE [LARGE SCALE GENOMIC DNA]</scope>
    <source>
        <strain evidence="2 3">NEAU-YY642</strain>
    </source>
</reference>